<dbReference type="PANTHER" id="PTHR11069">
    <property type="entry name" value="GLUCOSYLCERAMIDASE"/>
    <property type="match status" value="1"/>
</dbReference>
<dbReference type="EC" id="3.2.1.75" evidence="8"/>
<accession>A0A087VVV6</accession>
<feature type="domain" description="Glycosyl hydrolase family 30 beta sandwich" evidence="7">
    <location>
        <begin position="409"/>
        <end position="459"/>
    </location>
</feature>
<protein>
    <submittedName>
        <fullName evidence="8">O-glycosyl hydrolase</fullName>
        <ecNumber evidence="8">3.2.1.75</ecNumber>
    </submittedName>
</protein>
<dbReference type="InterPro" id="IPR013780">
    <property type="entry name" value="Glyco_hydro_b"/>
</dbReference>
<reference evidence="8 9" key="1">
    <citation type="journal article" date="2014" name="Appl. Environ. Microbiol.">
        <title>Genomic encyclopedia of type strains of the genus Bifidobacterium.</title>
        <authorList>
            <person name="Milani C."/>
            <person name="Lugli G.A."/>
            <person name="Duranti S."/>
            <person name="Turroni F."/>
            <person name="Bottacini F."/>
            <person name="Mangifesta M."/>
            <person name="Sanchez B."/>
            <person name="Viappiani A."/>
            <person name="Mancabelli L."/>
            <person name="Taminiau B."/>
            <person name="Delcenserie V."/>
            <person name="Barrangou R."/>
            <person name="Margolles A."/>
            <person name="van Sinderen D."/>
            <person name="Ventura M."/>
        </authorList>
    </citation>
    <scope>NUCLEOTIDE SEQUENCE [LARGE SCALE GENOMIC DNA]</scope>
    <source>
        <strain evidence="8 9">LMG 11587</strain>
    </source>
</reference>
<dbReference type="GO" id="GO:0016020">
    <property type="term" value="C:membrane"/>
    <property type="evidence" value="ECO:0007669"/>
    <property type="project" value="GOC"/>
</dbReference>
<evidence type="ECO:0000259" key="7">
    <source>
        <dbReference type="Pfam" id="PF17189"/>
    </source>
</evidence>
<dbReference type="Pfam" id="PF17189">
    <property type="entry name" value="Glyco_hydro_30C"/>
    <property type="match status" value="1"/>
</dbReference>
<evidence type="ECO:0000256" key="2">
    <source>
        <dbReference type="ARBA" id="ARBA00022729"/>
    </source>
</evidence>
<dbReference type="PANTHER" id="PTHR11069:SF23">
    <property type="entry name" value="LYSOSOMAL ACID GLUCOSYLCERAMIDASE"/>
    <property type="match status" value="1"/>
</dbReference>
<feature type="region of interest" description="Disordered" evidence="5">
    <location>
        <begin position="15"/>
        <end position="37"/>
    </location>
</feature>
<evidence type="ECO:0000313" key="9">
    <source>
        <dbReference type="Proteomes" id="UP000028569"/>
    </source>
</evidence>
<dbReference type="SUPFAM" id="SSF51445">
    <property type="entry name" value="(Trans)glycosidases"/>
    <property type="match status" value="1"/>
</dbReference>
<dbReference type="Proteomes" id="UP000028569">
    <property type="component" value="Chromosome"/>
</dbReference>
<dbReference type="GO" id="GO:0046557">
    <property type="term" value="F:glucan endo-1,6-beta-glucosidase activity"/>
    <property type="evidence" value="ECO:0007669"/>
    <property type="project" value="UniProtKB-EC"/>
</dbReference>
<dbReference type="HOGENOM" id="CLU_014379_3_1_11"/>
<dbReference type="InterPro" id="IPR033452">
    <property type="entry name" value="GH30_C"/>
</dbReference>
<evidence type="ECO:0000313" key="8">
    <source>
        <dbReference type="EMBL" id="AIC92398.1"/>
    </source>
</evidence>
<gene>
    <name evidence="8" type="ORF">BINDI_1136</name>
</gene>
<organism evidence="8 9">
    <name type="scientific">Bifidobacterium [indicum] DSM 20214 = LMG 11587</name>
    <dbReference type="NCBI Taxonomy" id="1341694"/>
    <lineage>
        <taxon>Bacteria</taxon>
        <taxon>Bacillati</taxon>
        <taxon>Actinomycetota</taxon>
        <taxon>Actinomycetes</taxon>
        <taxon>Bifidobacteriales</taxon>
        <taxon>Bifidobacteriaceae</taxon>
        <taxon>Bifidobacterium</taxon>
    </lineage>
</organism>
<comment type="similarity">
    <text evidence="1 4">Belongs to the glycosyl hydrolase 30 family.</text>
</comment>
<dbReference type="Gene3D" id="3.20.20.80">
    <property type="entry name" value="Glycosidases"/>
    <property type="match status" value="1"/>
</dbReference>
<dbReference type="RefSeq" id="WP_033490700.1">
    <property type="nucleotide sequence ID" value="NZ_JDUE01000001.1"/>
</dbReference>
<sequence>MTHMFSNQYWTVTSGDLSDRRRPLDSPGFADTPDGATPIVIDPSQQHQPWLGAGAAITDAAASLIWGCQSKEQRHAMLDDMFNPDKAGFSCIRIPLGSCEPSSQPYYTYDDIPYGDHDKDLKHFSLGEGEPGAPDATKDFKYIIPVVREILSINPAVRIIASPWSAPAWMKNTGHLCQGGHLRFNEWTGNGYDPLEDSFEGVYARYFARYVDEMEALGIPIWAVTVQNEPSNAAPWPAMTWTLAQQADFAHRFLRPALDRSHPQVKIFINDDSAHSLTGPVDRDVSPAQAGSIDGLTLHVYDDDYAKLPNATRVYPQWIYGMTERRCMLNETVEDAAHIMSGVIGNWLVRNGESFITLWNMALDERGLPNQIGADGRRGVVTIDRATGRVRRNLEYFMLRAFGQDVEPGSRVIESSNYTPNGWSGGLGSVAFMAPDGSISAHIYNPTGTPIRAAVTVNGWGNRWQLVSVPAWGTVTMHQSDDSRINRSSVPDDGEFVLDIPASGLMDDKAPGKS</sequence>
<dbReference type="GO" id="GO:0004348">
    <property type="term" value="F:glucosylceramidase activity"/>
    <property type="evidence" value="ECO:0007669"/>
    <property type="project" value="InterPro"/>
</dbReference>
<dbReference type="InterPro" id="IPR001139">
    <property type="entry name" value="Glyco_hydro_30"/>
</dbReference>
<evidence type="ECO:0000256" key="1">
    <source>
        <dbReference type="ARBA" id="ARBA00005382"/>
    </source>
</evidence>
<keyword evidence="3 4" id="KW-0378">Hydrolase</keyword>
<name>A0A087VVV6_9BIFI</name>
<dbReference type="GO" id="GO:0006680">
    <property type="term" value="P:glucosylceramide catabolic process"/>
    <property type="evidence" value="ECO:0007669"/>
    <property type="project" value="TreeGrafter"/>
</dbReference>
<dbReference type="EMBL" id="CP006018">
    <property type="protein sequence ID" value="AIC92398.1"/>
    <property type="molecule type" value="Genomic_DNA"/>
</dbReference>
<evidence type="ECO:0000256" key="4">
    <source>
        <dbReference type="RuleBase" id="RU361188"/>
    </source>
</evidence>
<evidence type="ECO:0000256" key="5">
    <source>
        <dbReference type="SAM" id="MobiDB-lite"/>
    </source>
</evidence>
<keyword evidence="9" id="KW-1185">Reference proteome</keyword>
<keyword evidence="4 8" id="KW-0326">Glycosidase</keyword>
<dbReference type="KEGG" id="bii:BINDI_1136"/>
<dbReference type="PRINTS" id="PR00843">
    <property type="entry name" value="GLHYDRLASE30"/>
</dbReference>
<evidence type="ECO:0000259" key="6">
    <source>
        <dbReference type="Pfam" id="PF02055"/>
    </source>
</evidence>
<feature type="domain" description="Glycosyl hydrolase family 30 TIM-barrel" evidence="6">
    <location>
        <begin position="52"/>
        <end position="324"/>
    </location>
</feature>
<dbReference type="OrthoDB" id="9806701at2"/>
<keyword evidence="2" id="KW-0732">Signal</keyword>
<dbReference type="Gene3D" id="2.60.40.1180">
    <property type="entry name" value="Golgi alpha-mannosidase II"/>
    <property type="match status" value="1"/>
</dbReference>
<dbReference type="Pfam" id="PF02055">
    <property type="entry name" value="Glyco_hydro_30"/>
    <property type="match status" value="1"/>
</dbReference>
<evidence type="ECO:0000256" key="3">
    <source>
        <dbReference type="ARBA" id="ARBA00022801"/>
    </source>
</evidence>
<dbReference type="InterPro" id="IPR033453">
    <property type="entry name" value="Glyco_hydro_30_TIM-barrel"/>
</dbReference>
<proteinExistence type="inferred from homology"/>
<dbReference type="AlphaFoldDB" id="A0A087VVV6"/>
<dbReference type="InterPro" id="IPR017853">
    <property type="entry name" value="GH"/>
</dbReference>